<gene>
    <name evidence="2" type="ORF">SAMN05216389_103224</name>
</gene>
<evidence type="ECO:0000313" key="2">
    <source>
        <dbReference type="EMBL" id="SES92936.1"/>
    </source>
</evidence>
<keyword evidence="1" id="KW-1133">Transmembrane helix</keyword>
<accession>A0A1I0AFE3</accession>
<dbReference type="Proteomes" id="UP000198618">
    <property type="component" value="Unassembled WGS sequence"/>
</dbReference>
<protein>
    <recommendedName>
        <fullName evidence="4">Zinc-ribbon domain-containing protein</fullName>
    </recommendedName>
</protein>
<reference evidence="2 3" key="1">
    <citation type="submission" date="2016-10" db="EMBL/GenBank/DDBJ databases">
        <authorList>
            <person name="de Groot N.N."/>
        </authorList>
    </citation>
    <scope>NUCLEOTIDE SEQUENCE [LARGE SCALE GENOMIC DNA]</scope>
    <source>
        <strain evidence="2 3">IBRC-M 10780</strain>
    </source>
</reference>
<keyword evidence="1" id="KW-0472">Membrane</keyword>
<organism evidence="2 3">
    <name type="scientific">Oceanobacillus limi</name>
    <dbReference type="NCBI Taxonomy" id="930131"/>
    <lineage>
        <taxon>Bacteria</taxon>
        <taxon>Bacillati</taxon>
        <taxon>Bacillota</taxon>
        <taxon>Bacilli</taxon>
        <taxon>Bacillales</taxon>
        <taxon>Bacillaceae</taxon>
        <taxon>Oceanobacillus</taxon>
    </lineage>
</organism>
<keyword evidence="3" id="KW-1185">Reference proteome</keyword>
<keyword evidence="1" id="KW-0812">Transmembrane</keyword>
<proteinExistence type="predicted"/>
<dbReference type="EMBL" id="FOHE01000003">
    <property type="protein sequence ID" value="SES92936.1"/>
    <property type="molecule type" value="Genomic_DNA"/>
</dbReference>
<dbReference type="RefSeq" id="WP_090867616.1">
    <property type="nucleotide sequence ID" value="NZ_FOHE01000003.1"/>
</dbReference>
<dbReference type="AlphaFoldDB" id="A0A1I0AFE3"/>
<feature type="transmembrane region" description="Helical" evidence="1">
    <location>
        <begin position="73"/>
        <end position="92"/>
    </location>
</feature>
<evidence type="ECO:0000256" key="1">
    <source>
        <dbReference type="SAM" id="Phobius"/>
    </source>
</evidence>
<dbReference type="STRING" id="930131.SAMN05216389_103224"/>
<name>A0A1I0AFE3_9BACI</name>
<evidence type="ECO:0008006" key="4">
    <source>
        <dbReference type="Google" id="ProtNLM"/>
    </source>
</evidence>
<evidence type="ECO:0000313" key="3">
    <source>
        <dbReference type="Proteomes" id="UP000198618"/>
    </source>
</evidence>
<sequence>MNFCTQCGTRLEHGWVYCGNCGVLLHKDGIVDNLRQKREMKAISSNDVEEESYFNKGIANSLPKTGSKGNKNVVKGIVVLAIVSLFLIFINLPKEMSEAEYAEYVIDFMVNQEKAFSDFHAGADEKGLYGGEWTEEFHQLEESAEQLQQYIEKSHEQLQNIKPPEGFQTDHEEMLQVSSAYETAATNLVSYIETGDIEQRELMHENQGKAYEFFNNTTFSTPEYEDQLMDKYSEVME</sequence>
<dbReference type="OrthoDB" id="2410059at2"/>